<dbReference type="GO" id="GO:0046872">
    <property type="term" value="F:metal ion binding"/>
    <property type="evidence" value="ECO:0007669"/>
    <property type="project" value="UniProtKB-KW"/>
</dbReference>
<dbReference type="EMBL" id="PVNL01000041">
    <property type="protein sequence ID" value="PRQ08481.1"/>
    <property type="molecule type" value="Genomic_DNA"/>
</dbReference>
<dbReference type="InterPro" id="IPR014710">
    <property type="entry name" value="RmlC-like_jellyroll"/>
</dbReference>
<feature type="domain" description="Cupin type-2" evidence="2">
    <location>
        <begin position="60"/>
        <end position="131"/>
    </location>
</feature>
<dbReference type="SUPFAM" id="SSF51182">
    <property type="entry name" value="RmlC-like cupins"/>
    <property type="match status" value="1"/>
</dbReference>
<evidence type="ECO:0000313" key="3">
    <source>
        <dbReference type="EMBL" id="PRQ08481.1"/>
    </source>
</evidence>
<reference evidence="3 4" key="1">
    <citation type="submission" date="2018-03" db="EMBL/GenBank/DDBJ databases">
        <title>Draft Genome Sequences of the Obligatory Marine Myxobacteria Enhygromyxa salina SWB007.</title>
        <authorList>
            <person name="Poehlein A."/>
            <person name="Moghaddam J.A."/>
            <person name="Harms H."/>
            <person name="Alanjari M."/>
            <person name="Koenig G.M."/>
            <person name="Daniel R."/>
            <person name="Schaeberle T.F."/>
        </authorList>
    </citation>
    <scope>NUCLEOTIDE SEQUENCE [LARGE SCALE GENOMIC DNA]</scope>
    <source>
        <strain evidence="3 4">SWB007</strain>
    </source>
</reference>
<dbReference type="AlphaFoldDB" id="A0A2S9YTP6"/>
<dbReference type="Proteomes" id="UP000238823">
    <property type="component" value="Unassembled WGS sequence"/>
</dbReference>
<comment type="caution">
    <text evidence="3">The sequence shown here is derived from an EMBL/GenBank/DDBJ whole genome shotgun (WGS) entry which is preliminary data.</text>
</comment>
<dbReference type="PANTHER" id="PTHR35848:SF9">
    <property type="entry name" value="SLL1358 PROTEIN"/>
    <property type="match status" value="1"/>
</dbReference>
<dbReference type="Gene3D" id="2.60.120.10">
    <property type="entry name" value="Jelly Rolls"/>
    <property type="match status" value="1"/>
</dbReference>
<gene>
    <name evidence="3" type="ORF">ENSA7_17670</name>
</gene>
<dbReference type="Pfam" id="PF07883">
    <property type="entry name" value="Cupin_2"/>
    <property type="match status" value="1"/>
</dbReference>
<dbReference type="CDD" id="cd02224">
    <property type="entry name" value="cupin_SPO2919-like"/>
    <property type="match status" value="1"/>
</dbReference>
<organism evidence="3 4">
    <name type="scientific">Enhygromyxa salina</name>
    <dbReference type="NCBI Taxonomy" id="215803"/>
    <lineage>
        <taxon>Bacteria</taxon>
        <taxon>Pseudomonadati</taxon>
        <taxon>Myxococcota</taxon>
        <taxon>Polyangia</taxon>
        <taxon>Nannocystales</taxon>
        <taxon>Nannocystaceae</taxon>
        <taxon>Enhygromyxa</taxon>
    </lineage>
</organism>
<sequence length="167" mass="18510">MLAPSCYGESMPLVPPALDPDSLVPRTDSGYPEPFRSRVLPREKRALGDPLGLTKIGVNLTTLPPGKESSMRHFHTREDEFVFIVEGEVVLVTDEGEQLLGAGMCAGFAAGVRNGHYLVNRSDRPVRYLEISNRDREDTAEYSDVDLAFSKHADGRFVFTHKDGTPY</sequence>
<accession>A0A2S9YTP6</accession>
<evidence type="ECO:0000313" key="4">
    <source>
        <dbReference type="Proteomes" id="UP000238823"/>
    </source>
</evidence>
<name>A0A2S9YTP6_9BACT</name>
<keyword evidence="1" id="KW-0479">Metal-binding</keyword>
<dbReference type="PANTHER" id="PTHR35848">
    <property type="entry name" value="OXALATE-BINDING PROTEIN"/>
    <property type="match status" value="1"/>
</dbReference>
<dbReference type="InterPro" id="IPR013096">
    <property type="entry name" value="Cupin_2"/>
</dbReference>
<dbReference type="InterPro" id="IPR051610">
    <property type="entry name" value="GPI/OXD"/>
</dbReference>
<evidence type="ECO:0000259" key="2">
    <source>
        <dbReference type="Pfam" id="PF07883"/>
    </source>
</evidence>
<dbReference type="InterPro" id="IPR011051">
    <property type="entry name" value="RmlC_Cupin_sf"/>
</dbReference>
<protein>
    <submittedName>
        <fullName evidence="3">Cupin domain protein</fullName>
    </submittedName>
</protein>
<evidence type="ECO:0000256" key="1">
    <source>
        <dbReference type="ARBA" id="ARBA00022723"/>
    </source>
</evidence>
<proteinExistence type="predicted"/>